<protein>
    <submittedName>
        <fullName evidence="10">Ephrin domain</fullName>
    </submittedName>
</protein>
<dbReference type="Proteomes" id="UP001152795">
    <property type="component" value="Unassembled WGS sequence"/>
</dbReference>
<accession>A0A7D9EWU3</accession>
<evidence type="ECO:0000256" key="2">
    <source>
        <dbReference type="ARBA" id="ARBA00022729"/>
    </source>
</evidence>
<gene>
    <name evidence="10" type="ORF">PACLA_8A053035</name>
</gene>
<dbReference type="PROSITE" id="PS51551">
    <property type="entry name" value="EPHRIN_RBD_2"/>
    <property type="match status" value="1"/>
</dbReference>
<evidence type="ECO:0000256" key="6">
    <source>
        <dbReference type="PROSITE-ProRule" id="PRU00884"/>
    </source>
</evidence>
<sequence length="355" mass="40437">MNDFGRRIYVFALICLMYLPRDVAPYYQYPSVYWAPKNCRFNLNKSPNSGYEFRVKPFGKLYFVCPNIALWNDISSIGPQLSMMHENLMLVDKEGYETCTVNRTRDSRLNRVILKCDGDANRLKSLQETFSPRRVDQRRMQYESGKTYYFISTSNGSKDSLDNLSGGHCKTHNMKLKITVCRPKDSCEFQMPKCPFTAVSHKATTTTSTTPAPTTKTTLSQNTDTEAAAVKNPEPTSRDETETKETKTKETEEKKIRKQILNHSTNLPVTDPPTQSKNAKLSTNEEVWGSERKHIIIHITMALIILVLTLSLIYVLVTRRQPKSKPITFNSKLYQERPMSAIALGELSNGHAEAI</sequence>
<dbReference type="PANTHER" id="PTHR11304:SF29">
    <property type="entry name" value="EPHRIN"/>
    <property type="match status" value="1"/>
</dbReference>
<feature type="signal peptide" evidence="9">
    <location>
        <begin position="1"/>
        <end position="25"/>
    </location>
</feature>
<dbReference type="GO" id="GO:0048013">
    <property type="term" value="P:ephrin receptor signaling pathway"/>
    <property type="evidence" value="ECO:0007669"/>
    <property type="project" value="TreeGrafter"/>
</dbReference>
<dbReference type="GO" id="GO:0005886">
    <property type="term" value="C:plasma membrane"/>
    <property type="evidence" value="ECO:0007669"/>
    <property type="project" value="TreeGrafter"/>
</dbReference>
<dbReference type="Gene3D" id="2.60.40.420">
    <property type="entry name" value="Cupredoxins - blue copper proteins"/>
    <property type="match status" value="1"/>
</dbReference>
<keyword evidence="2 9" id="KW-0732">Signal</keyword>
<evidence type="ECO:0000256" key="8">
    <source>
        <dbReference type="SAM" id="Phobius"/>
    </source>
</evidence>
<dbReference type="PANTHER" id="PTHR11304">
    <property type="entry name" value="EPHRIN"/>
    <property type="match status" value="1"/>
</dbReference>
<keyword evidence="8" id="KW-0812">Transmembrane</keyword>
<reference evidence="10" key="1">
    <citation type="submission" date="2020-04" db="EMBL/GenBank/DDBJ databases">
        <authorList>
            <person name="Alioto T."/>
            <person name="Alioto T."/>
            <person name="Gomez Garrido J."/>
        </authorList>
    </citation>
    <scope>NUCLEOTIDE SEQUENCE</scope>
    <source>
        <strain evidence="10">A484AB</strain>
    </source>
</reference>
<keyword evidence="4" id="KW-1015">Disulfide bond</keyword>
<comment type="similarity">
    <text evidence="6">Belongs to the ephrin family.</text>
</comment>
<evidence type="ECO:0000313" key="11">
    <source>
        <dbReference type="Proteomes" id="UP001152795"/>
    </source>
</evidence>
<proteinExistence type="inferred from homology"/>
<feature type="transmembrane region" description="Helical" evidence="8">
    <location>
        <begin position="295"/>
        <end position="317"/>
    </location>
</feature>
<dbReference type="GO" id="GO:0007411">
    <property type="term" value="P:axon guidance"/>
    <property type="evidence" value="ECO:0007669"/>
    <property type="project" value="TreeGrafter"/>
</dbReference>
<dbReference type="SUPFAM" id="SSF49503">
    <property type="entry name" value="Cupredoxins"/>
    <property type="match status" value="1"/>
</dbReference>
<evidence type="ECO:0000256" key="9">
    <source>
        <dbReference type="SAM" id="SignalP"/>
    </source>
</evidence>
<feature type="region of interest" description="Disordered" evidence="7">
    <location>
        <begin position="201"/>
        <end position="283"/>
    </location>
</feature>
<feature type="compositionally biased region" description="Basic and acidic residues" evidence="7">
    <location>
        <begin position="236"/>
        <end position="255"/>
    </location>
</feature>
<dbReference type="OrthoDB" id="5987772at2759"/>
<name>A0A7D9EWU3_PARCT</name>
<keyword evidence="11" id="KW-1185">Reference proteome</keyword>
<dbReference type="EMBL" id="CACRXK020009973">
    <property type="protein sequence ID" value="CAB4018367.1"/>
    <property type="molecule type" value="Genomic_DNA"/>
</dbReference>
<comment type="caution">
    <text evidence="10">The sequence shown here is derived from an EMBL/GenBank/DDBJ whole genome shotgun (WGS) entry which is preliminary data.</text>
</comment>
<keyword evidence="5" id="KW-0325">Glycoprotein</keyword>
<organism evidence="10 11">
    <name type="scientific">Paramuricea clavata</name>
    <name type="common">Red gorgonian</name>
    <name type="synonym">Violescent sea-whip</name>
    <dbReference type="NCBI Taxonomy" id="317549"/>
    <lineage>
        <taxon>Eukaryota</taxon>
        <taxon>Metazoa</taxon>
        <taxon>Cnidaria</taxon>
        <taxon>Anthozoa</taxon>
        <taxon>Octocorallia</taxon>
        <taxon>Malacalcyonacea</taxon>
        <taxon>Plexauridae</taxon>
        <taxon>Paramuricea</taxon>
    </lineage>
</organism>
<evidence type="ECO:0000256" key="1">
    <source>
        <dbReference type="ARBA" id="ARBA00004370"/>
    </source>
</evidence>
<dbReference type="GO" id="GO:0046875">
    <property type="term" value="F:ephrin receptor binding"/>
    <property type="evidence" value="ECO:0007669"/>
    <property type="project" value="TreeGrafter"/>
</dbReference>
<evidence type="ECO:0000256" key="3">
    <source>
        <dbReference type="ARBA" id="ARBA00023136"/>
    </source>
</evidence>
<evidence type="ECO:0000256" key="5">
    <source>
        <dbReference type="ARBA" id="ARBA00023180"/>
    </source>
</evidence>
<dbReference type="InterPro" id="IPR008972">
    <property type="entry name" value="Cupredoxin"/>
</dbReference>
<feature type="chain" id="PRO_5043736405" evidence="9">
    <location>
        <begin position="26"/>
        <end position="355"/>
    </location>
</feature>
<keyword evidence="3 8" id="KW-0472">Membrane</keyword>
<feature type="compositionally biased region" description="Polar residues" evidence="7">
    <location>
        <begin position="261"/>
        <end position="283"/>
    </location>
</feature>
<evidence type="ECO:0000256" key="4">
    <source>
        <dbReference type="ARBA" id="ARBA00023157"/>
    </source>
</evidence>
<dbReference type="Pfam" id="PF00812">
    <property type="entry name" value="Ephrin"/>
    <property type="match status" value="1"/>
</dbReference>
<dbReference type="AlphaFoldDB" id="A0A7D9EWU3"/>
<evidence type="ECO:0000313" key="10">
    <source>
        <dbReference type="EMBL" id="CAB4018367.1"/>
    </source>
</evidence>
<comment type="caution">
    <text evidence="6">Lacks conserved residue(s) required for the propagation of feature annotation.</text>
</comment>
<feature type="compositionally biased region" description="Low complexity" evidence="7">
    <location>
        <begin position="202"/>
        <end position="218"/>
    </location>
</feature>
<dbReference type="InterPro" id="IPR031328">
    <property type="entry name" value="Ephrin"/>
</dbReference>
<dbReference type="InterPro" id="IPR001799">
    <property type="entry name" value="Ephrin_RBD"/>
</dbReference>
<keyword evidence="8" id="KW-1133">Transmembrane helix</keyword>
<evidence type="ECO:0000256" key="7">
    <source>
        <dbReference type="SAM" id="MobiDB-lite"/>
    </source>
</evidence>
<comment type="subcellular location">
    <subcellularLocation>
        <location evidence="1">Membrane</location>
    </subcellularLocation>
</comment>